<name>A0AAD4C1S3_BOLED</name>
<keyword evidence="2" id="KW-1185">Reference proteome</keyword>
<sequence>MPSARTIDAILSDLRLPTRTFPLSFTEAFTTDARGVRVGLSTSRSQRLPDVTAVILNWSRLENVIRIVSLLCGPWLDDTIAEVYVWNNSPKNLSKEIFSSAHCDTRKLKIENSPENLYFYARFLACTKASSPYCFIQDDDYIILPELIKTLRIRVEESSQGGIYLLPPHEHLSSRLRTTVTSDGIHTGFAWLGHGAMINRQRALSFVSLLHDDSLGMTKEQVRMADNYFTVLSNEIPEIWFDQGIELGGGQPFTVGHEGNERNQLHIGNACRYLDEIVARPSAVTALSDTQTGSLGFVKRDGHVSNPEHLHVNRAAALGTPYLLESNIKLLPDDNIPNCLAAIDLLGNEERRAGQIGQDAILHYQQHALSYAVDGNASTAFRSPYDAKQGDYILIDTLSVFEFNNAVVELVFLVATNNEDILRRSKYECSSDGKCWLLSPYYSVSRPTTVVAESTHDLLEYSVRMAGNHARFFKVTAGEDVSLPWVIYEVWVRSVLQIV</sequence>
<dbReference type="Gene3D" id="2.60.120.260">
    <property type="entry name" value="Galactose-binding domain-like"/>
    <property type="match status" value="1"/>
</dbReference>
<reference evidence="1" key="1">
    <citation type="submission" date="2019-10" db="EMBL/GenBank/DDBJ databases">
        <authorList>
            <consortium name="DOE Joint Genome Institute"/>
            <person name="Kuo A."/>
            <person name="Miyauchi S."/>
            <person name="Kiss E."/>
            <person name="Drula E."/>
            <person name="Kohler A."/>
            <person name="Sanchez-Garcia M."/>
            <person name="Andreopoulos B."/>
            <person name="Barry K.W."/>
            <person name="Bonito G."/>
            <person name="Buee M."/>
            <person name="Carver A."/>
            <person name="Chen C."/>
            <person name="Cichocki N."/>
            <person name="Clum A."/>
            <person name="Culley D."/>
            <person name="Crous P.W."/>
            <person name="Fauchery L."/>
            <person name="Girlanda M."/>
            <person name="Hayes R."/>
            <person name="Keri Z."/>
            <person name="LaButti K."/>
            <person name="Lipzen A."/>
            <person name="Lombard V."/>
            <person name="Magnuson J."/>
            <person name="Maillard F."/>
            <person name="Morin E."/>
            <person name="Murat C."/>
            <person name="Nolan M."/>
            <person name="Ohm R."/>
            <person name="Pangilinan J."/>
            <person name="Pereira M."/>
            <person name="Perotto S."/>
            <person name="Peter M."/>
            <person name="Riley R."/>
            <person name="Sitrit Y."/>
            <person name="Stielow B."/>
            <person name="Szollosi G."/>
            <person name="Zifcakova L."/>
            <person name="Stursova M."/>
            <person name="Spatafora J.W."/>
            <person name="Tedersoo L."/>
            <person name="Vaario L.-M."/>
            <person name="Yamada A."/>
            <person name="Yan M."/>
            <person name="Wang P."/>
            <person name="Xu J."/>
            <person name="Bruns T."/>
            <person name="Baldrian P."/>
            <person name="Vilgalys R."/>
            <person name="Henrissat B."/>
            <person name="Grigoriev I.V."/>
            <person name="Hibbett D."/>
            <person name="Nagy L.G."/>
            <person name="Martin F.M."/>
        </authorList>
    </citation>
    <scope>NUCLEOTIDE SEQUENCE</scope>
    <source>
        <strain evidence="1">BED1</strain>
    </source>
</reference>
<dbReference type="Proteomes" id="UP001194468">
    <property type="component" value="Unassembled WGS sequence"/>
</dbReference>
<dbReference type="InterPro" id="IPR029044">
    <property type="entry name" value="Nucleotide-diphossugar_trans"/>
</dbReference>
<organism evidence="1 2">
    <name type="scientific">Boletus edulis BED1</name>
    <dbReference type="NCBI Taxonomy" id="1328754"/>
    <lineage>
        <taxon>Eukaryota</taxon>
        <taxon>Fungi</taxon>
        <taxon>Dikarya</taxon>
        <taxon>Basidiomycota</taxon>
        <taxon>Agaricomycotina</taxon>
        <taxon>Agaricomycetes</taxon>
        <taxon>Agaricomycetidae</taxon>
        <taxon>Boletales</taxon>
        <taxon>Boletineae</taxon>
        <taxon>Boletaceae</taxon>
        <taxon>Boletoideae</taxon>
        <taxon>Boletus</taxon>
    </lineage>
</organism>
<reference evidence="1" key="2">
    <citation type="journal article" date="2020" name="Nat. Commun.">
        <title>Large-scale genome sequencing of mycorrhizal fungi provides insights into the early evolution of symbiotic traits.</title>
        <authorList>
            <person name="Miyauchi S."/>
            <person name="Kiss E."/>
            <person name="Kuo A."/>
            <person name="Drula E."/>
            <person name="Kohler A."/>
            <person name="Sanchez-Garcia M."/>
            <person name="Morin E."/>
            <person name="Andreopoulos B."/>
            <person name="Barry K.W."/>
            <person name="Bonito G."/>
            <person name="Buee M."/>
            <person name="Carver A."/>
            <person name="Chen C."/>
            <person name="Cichocki N."/>
            <person name="Clum A."/>
            <person name="Culley D."/>
            <person name="Crous P.W."/>
            <person name="Fauchery L."/>
            <person name="Girlanda M."/>
            <person name="Hayes R.D."/>
            <person name="Keri Z."/>
            <person name="LaButti K."/>
            <person name="Lipzen A."/>
            <person name="Lombard V."/>
            <person name="Magnuson J."/>
            <person name="Maillard F."/>
            <person name="Murat C."/>
            <person name="Nolan M."/>
            <person name="Ohm R.A."/>
            <person name="Pangilinan J."/>
            <person name="Pereira M.F."/>
            <person name="Perotto S."/>
            <person name="Peter M."/>
            <person name="Pfister S."/>
            <person name="Riley R."/>
            <person name="Sitrit Y."/>
            <person name="Stielow J.B."/>
            <person name="Szollosi G."/>
            <person name="Zifcakova L."/>
            <person name="Stursova M."/>
            <person name="Spatafora J.W."/>
            <person name="Tedersoo L."/>
            <person name="Vaario L.M."/>
            <person name="Yamada A."/>
            <person name="Yan M."/>
            <person name="Wang P."/>
            <person name="Xu J."/>
            <person name="Bruns T."/>
            <person name="Baldrian P."/>
            <person name="Vilgalys R."/>
            <person name="Dunand C."/>
            <person name="Henrissat B."/>
            <person name="Grigoriev I.V."/>
            <person name="Hibbett D."/>
            <person name="Nagy L.G."/>
            <person name="Martin F.M."/>
        </authorList>
    </citation>
    <scope>NUCLEOTIDE SEQUENCE</scope>
    <source>
        <strain evidence="1">BED1</strain>
    </source>
</reference>
<dbReference type="SUPFAM" id="SSF53448">
    <property type="entry name" value="Nucleotide-diphospho-sugar transferases"/>
    <property type="match status" value="1"/>
</dbReference>
<comment type="caution">
    <text evidence="1">The sequence shown here is derived from an EMBL/GenBank/DDBJ whole genome shotgun (WGS) entry which is preliminary data.</text>
</comment>
<proteinExistence type="predicted"/>
<dbReference type="Gene3D" id="3.90.550.10">
    <property type="entry name" value="Spore Coat Polysaccharide Biosynthesis Protein SpsA, Chain A"/>
    <property type="match status" value="1"/>
</dbReference>
<protein>
    <submittedName>
        <fullName evidence="1">Uncharacterized protein</fullName>
    </submittedName>
</protein>
<evidence type="ECO:0000313" key="2">
    <source>
        <dbReference type="Proteomes" id="UP001194468"/>
    </source>
</evidence>
<gene>
    <name evidence="1" type="ORF">L210DRAFT_3442078</name>
</gene>
<dbReference type="EMBL" id="WHUW01000005">
    <property type="protein sequence ID" value="KAF8445675.1"/>
    <property type="molecule type" value="Genomic_DNA"/>
</dbReference>
<dbReference type="AlphaFoldDB" id="A0AAD4C1S3"/>
<evidence type="ECO:0000313" key="1">
    <source>
        <dbReference type="EMBL" id="KAF8445675.1"/>
    </source>
</evidence>
<accession>A0AAD4C1S3</accession>